<reference evidence="1 2" key="1">
    <citation type="journal article" date="2017" name="Gigascience">
        <title>Genome sequence of the small brown planthopper, Laodelphax striatellus.</title>
        <authorList>
            <person name="Zhu J."/>
            <person name="Jiang F."/>
            <person name="Wang X."/>
            <person name="Yang P."/>
            <person name="Bao Y."/>
            <person name="Zhao W."/>
            <person name="Wang W."/>
            <person name="Lu H."/>
            <person name="Wang Q."/>
            <person name="Cui N."/>
            <person name="Li J."/>
            <person name="Chen X."/>
            <person name="Luo L."/>
            <person name="Yu J."/>
            <person name="Kang L."/>
            <person name="Cui F."/>
        </authorList>
    </citation>
    <scope>NUCLEOTIDE SEQUENCE [LARGE SCALE GENOMIC DNA]</scope>
    <source>
        <strain evidence="1">Lst14</strain>
    </source>
</reference>
<sequence length="98" mass="10742">MWSDSGGSGESGGYDGYYGDYGGYGDDDGGYKSRKVVSCKRCGGYQVQRAKDNIPSQLGIRLFWNSQADKNPPTQTLNSWLSAQIFDFQSFSASLCQI</sequence>
<protein>
    <submittedName>
        <fullName evidence="1">Uncharacterized protein</fullName>
    </submittedName>
</protein>
<gene>
    <name evidence="1" type="ORF">LSTR_LSTR011831</name>
</gene>
<evidence type="ECO:0000313" key="2">
    <source>
        <dbReference type="Proteomes" id="UP000291343"/>
    </source>
</evidence>
<evidence type="ECO:0000313" key="1">
    <source>
        <dbReference type="EMBL" id="RZF37839.1"/>
    </source>
</evidence>
<accession>A0A482WW46</accession>
<dbReference type="InParanoid" id="A0A482WW46"/>
<dbReference type="AlphaFoldDB" id="A0A482WW46"/>
<dbReference type="Proteomes" id="UP000291343">
    <property type="component" value="Unassembled WGS sequence"/>
</dbReference>
<proteinExistence type="predicted"/>
<comment type="caution">
    <text evidence="1">The sequence shown here is derived from an EMBL/GenBank/DDBJ whole genome shotgun (WGS) entry which is preliminary data.</text>
</comment>
<organism evidence="1 2">
    <name type="scientific">Laodelphax striatellus</name>
    <name type="common">Small brown planthopper</name>
    <name type="synonym">Delphax striatella</name>
    <dbReference type="NCBI Taxonomy" id="195883"/>
    <lineage>
        <taxon>Eukaryota</taxon>
        <taxon>Metazoa</taxon>
        <taxon>Ecdysozoa</taxon>
        <taxon>Arthropoda</taxon>
        <taxon>Hexapoda</taxon>
        <taxon>Insecta</taxon>
        <taxon>Pterygota</taxon>
        <taxon>Neoptera</taxon>
        <taxon>Paraneoptera</taxon>
        <taxon>Hemiptera</taxon>
        <taxon>Auchenorrhyncha</taxon>
        <taxon>Fulgoroidea</taxon>
        <taxon>Delphacidae</taxon>
        <taxon>Criomorphinae</taxon>
        <taxon>Laodelphax</taxon>
    </lineage>
</organism>
<keyword evidence="2" id="KW-1185">Reference proteome</keyword>
<name>A0A482WW46_LAOST</name>
<dbReference type="EMBL" id="QKKF02023250">
    <property type="protein sequence ID" value="RZF37839.1"/>
    <property type="molecule type" value="Genomic_DNA"/>
</dbReference>